<feature type="region of interest" description="Disordered" evidence="7">
    <location>
        <begin position="22"/>
        <end position="45"/>
    </location>
</feature>
<organism evidence="10 11">
    <name type="scientific">Peiella sedimenti</name>
    <dbReference type="NCBI Taxonomy" id="3061083"/>
    <lineage>
        <taxon>Bacteria</taxon>
        <taxon>Pseudomonadati</taxon>
        <taxon>Pseudomonadota</taxon>
        <taxon>Alphaproteobacteria</taxon>
        <taxon>Caulobacterales</taxon>
        <taxon>Caulobacteraceae</taxon>
        <taxon>Peiella</taxon>
    </lineage>
</organism>
<dbReference type="InterPro" id="IPR009056">
    <property type="entry name" value="Cyt_c-like_dom"/>
</dbReference>
<keyword evidence="11" id="KW-1185">Reference proteome</keyword>
<dbReference type="PROSITE" id="PS51007">
    <property type="entry name" value="CYTC"/>
    <property type="match status" value="1"/>
</dbReference>
<sequence>MRLIAAAVLILGLAACGAGEDSGSDTGSNTDIPAAPPAPAPTVQPLDPAAVQTALATLPVAYAEADLENGQRVFARCRSCHTLPEGGPDAVGPNLYGLFGRPAATHGAYRYSDALKASGWIWTAETLDPWIENPRQALPGNKMTFAGIRDAEDRRDLIAYLRVAAGATA</sequence>
<evidence type="ECO:0000313" key="11">
    <source>
        <dbReference type="Proteomes" id="UP001169063"/>
    </source>
</evidence>
<dbReference type="InterPro" id="IPR036909">
    <property type="entry name" value="Cyt_c-like_dom_sf"/>
</dbReference>
<keyword evidence="4" id="KW-0249">Electron transport</keyword>
<feature type="domain" description="Cytochrome c" evidence="9">
    <location>
        <begin position="65"/>
        <end position="165"/>
    </location>
</feature>
<dbReference type="PRINTS" id="PR00604">
    <property type="entry name" value="CYTCHRMECIAB"/>
</dbReference>
<evidence type="ECO:0000256" key="7">
    <source>
        <dbReference type="SAM" id="MobiDB-lite"/>
    </source>
</evidence>
<protein>
    <submittedName>
        <fullName evidence="10">Cytochrome c family protein</fullName>
    </submittedName>
</protein>
<dbReference type="EMBL" id="JAUKTR010000004">
    <property type="protein sequence ID" value="MDO1559891.1"/>
    <property type="molecule type" value="Genomic_DNA"/>
</dbReference>
<gene>
    <name evidence="10" type="ORF">Q0812_10695</name>
</gene>
<dbReference type="Proteomes" id="UP001169063">
    <property type="component" value="Unassembled WGS sequence"/>
</dbReference>
<dbReference type="Gene3D" id="1.10.760.10">
    <property type="entry name" value="Cytochrome c-like domain"/>
    <property type="match status" value="1"/>
</dbReference>
<proteinExistence type="predicted"/>
<feature type="chain" id="PRO_5045055190" evidence="8">
    <location>
        <begin position="19"/>
        <end position="169"/>
    </location>
</feature>
<evidence type="ECO:0000256" key="4">
    <source>
        <dbReference type="ARBA" id="ARBA00022982"/>
    </source>
</evidence>
<evidence type="ECO:0000259" key="9">
    <source>
        <dbReference type="PROSITE" id="PS51007"/>
    </source>
</evidence>
<comment type="caution">
    <text evidence="10">The sequence shown here is derived from an EMBL/GenBank/DDBJ whole genome shotgun (WGS) entry which is preliminary data.</text>
</comment>
<dbReference type="InterPro" id="IPR002327">
    <property type="entry name" value="Cyt_c_1A/1B"/>
</dbReference>
<evidence type="ECO:0000256" key="5">
    <source>
        <dbReference type="ARBA" id="ARBA00023004"/>
    </source>
</evidence>
<evidence type="ECO:0000256" key="6">
    <source>
        <dbReference type="PROSITE-ProRule" id="PRU00433"/>
    </source>
</evidence>
<keyword evidence="8" id="KW-0732">Signal</keyword>
<keyword evidence="5 6" id="KW-0408">Iron</keyword>
<keyword evidence="1" id="KW-0813">Transport</keyword>
<dbReference type="Pfam" id="PF00034">
    <property type="entry name" value="Cytochrom_C"/>
    <property type="match status" value="1"/>
</dbReference>
<dbReference type="PANTHER" id="PTHR11961">
    <property type="entry name" value="CYTOCHROME C"/>
    <property type="match status" value="1"/>
</dbReference>
<dbReference type="SUPFAM" id="SSF46626">
    <property type="entry name" value="Cytochrome c"/>
    <property type="match status" value="1"/>
</dbReference>
<evidence type="ECO:0000256" key="2">
    <source>
        <dbReference type="ARBA" id="ARBA00022617"/>
    </source>
</evidence>
<reference evidence="10" key="1">
    <citation type="submission" date="2023-07" db="EMBL/GenBank/DDBJ databases">
        <title>Brevundimonas soil sp. nov., isolated from the soil of chemical plant.</title>
        <authorList>
            <person name="Wu N."/>
        </authorList>
    </citation>
    <scope>NUCLEOTIDE SEQUENCE</scope>
    <source>
        <strain evidence="10">XZ-24</strain>
    </source>
</reference>
<evidence type="ECO:0000256" key="8">
    <source>
        <dbReference type="SAM" id="SignalP"/>
    </source>
</evidence>
<evidence type="ECO:0000256" key="1">
    <source>
        <dbReference type="ARBA" id="ARBA00022448"/>
    </source>
</evidence>
<evidence type="ECO:0000313" key="10">
    <source>
        <dbReference type="EMBL" id="MDO1559891.1"/>
    </source>
</evidence>
<keyword evidence="3 6" id="KW-0479">Metal-binding</keyword>
<accession>A0ABT8SND2</accession>
<keyword evidence="2 6" id="KW-0349">Heme</keyword>
<dbReference type="PROSITE" id="PS51257">
    <property type="entry name" value="PROKAR_LIPOPROTEIN"/>
    <property type="match status" value="1"/>
</dbReference>
<feature type="signal peptide" evidence="8">
    <location>
        <begin position="1"/>
        <end position="18"/>
    </location>
</feature>
<name>A0ABT8SND2_9CAUL</name>
<evidence type="ECO:0000256" key="3">
    <source>
        <dbReference type="ARBA" id="ARBA00022723"/>
    </source>
</evidence>
<dbReference type="RefSeq" id="WP_302110323.1">
    <property type="nucleotide sequence ID" value="NZ_JAUKTR010000004.1"/>
</dbReference>